<name>A0ABY9TDA9_BREBE</name>
<gene>
    <name evidence="1" type="ORF">RGB73_30065</name>
</gene>
<accession>A0ABY9TDA9</accession>
<geneLocation type="plasmid" evidence="1 2">
    <name>pBbsII</name>
</geneLocation>
<keyword evidence="2" id="KW-1185">Reference proteome</keyword>
<protein>
    <submittedName>
        <fullName evidence="1">Uncharacterized protein</fullName>
    </submittedName>
</protein>
<reference evidence="1 2" key="1">
    <citation type="submission" date="2023-09" db="EMBL/GenBank/DDBJ databases">
        <title>Complete Genome and Methylome dissection of Bacillus brevis NEB573 original source of BbsI restriction endonuclease.</title>
        <authorList>
            <person name="Fomenkov A."/>
            <person name="Roberts R.D."/>
        </authorList>
    </citation>
    <scope>NUCLEOTIDE SEQUENCE [LARGE SCALE GENOMIC DNA]</scope>
    <source>
        <strain evidence="1 2">NEB573</strain>
        <plasmid evidence="1 2">pBbsII</plasmid>
    </source>
</reference>
<dbReference type="EMBL" id="CP134051">
    <property type="protein sequence ID" value="WNC17867.1"/>
    <property type="molecule type" value="Genomic_DNA"/>
</dbReference>
<dbReference type="RefSeq" id="WP_310774671.1">
    <property type="nucleotide sequence ID" value="NZ_CP134051.1"/>
</dbReference>
<sequence length="82" mass="9063">MTRGQPVGGALGALCSFTAPRRKNKRLDVYMPPALQDRFIPIAEKYGVSVQKVLLAAASMCDDRELRSFFELMGNVDGGDWE</sequence>
<keyword evidence="1" id="KW-0614">Plasmid</keyword>
<evidence type="ECO:0000313" key="2">
    <source>
        <dbReference type="Proteomes" id="UP001256827"/>
    </source>
</evidence>
<organism evidence="1 2">
    <name type="scientific">Brevibacillus brevis</name>
    <name type="common">Bacillus brevis</name>
    <dbReference type="NCBI Taxonomy" id="1393"/>
    <lineage>
        <taxon>Bacteria</taxon>
        <taxon>Bacillati</taxon>
        <taxon>Bacillota</taxon>
        <taxon>Bacilli</taxon>
        <taxon>Bacillales</taxon>
        <taxon>Paenibacillaceae</taxon>
        <taxon>Brevibacillus</taxon>
    </lineage>
</organism>
<proteinExistence type="predicted"/>
<dbReference type="Proteomes" id="UP001256827">
    <property type="component" value="Plasmid pBbsII"/>
</dbReference>
<evidence type="ECO:0000313" key="1">
    <source>
        <dbReference type="EMBL" id="WNC17867.1"/>
    </source>
</evidence>